<feature type="compositionally biased region" description="Gly residues" evidence="1">
    <location>
        <begin position="511"/>
        <end position="525"/>
    </location>
</feature>
<feature type="compositionally biased region" description="Gly residues" evidence="1">
    <location>
        <begin position="173"/>
        <end position="185"/>
    </location>
</feature>
<feature type="compositionally biased region" description="Polar residues" evidence="1">
    <location>
        <begin position="199"/>
        <end position="208"/>
    </location>
</feature>
<evidence type="ECO:0000313" key="2">
    <source>
        <dbReference type="EMBL" id="GFR49299.1"/>
    </source>
</evidence>
<keyword evidence="3" id="KW-1185">Reference proteome</keyword>
<feature type="compositionally biased region" description="Low complexity" evidence="1">
    <location>
        <begin position="529"/>
        <end position="543"/>
    </location>
</feature>
<feature type="region of interest" description="Disordered" evidence="1">
    <location>
        <begin position="433"/>
        <end position="543"/>
    </location>
</feature>
<name>A0AAD3DYB3_9CHLO</name>
<feature type="compositionally biased region" description="Low complexity" evidence="1">
    <location>
        <begin position="435"/>
        <end position="465"/>
    </location>
</feature>
<proteinExistence type="predicted"/>
<gene>
    <name evidence="2" type="ORF">Agub_g11321</name>
</gene>
<reference evidence="2 3" key="1">
    <citation type="journal article" date="2021" name="Sci. Rep.">
        <title>Genome sequencing of the multicellular alga Astrephomene provides insights into convergent evolution of germ-soma differentiation.</title>
        <authorList>
            <person name="Yamashita S."/>
            <person name="Yamamoto K."/>
            <person name="Matsuzaki R."/>
            <person name="Suzuki S."/>
            <person name="Yamaguchi H."/>
            <person name="Hirooka S."/>
            <person name="Minakuchi Y."/>
            <person name="Miyagishima S."/>
            <person name="Kawachi M."/>
            <person name="Toyoda A."/>
            <person name="Nozaki H."/>
        </authorList>
    </citation>
    <scope>NUCLEOTIDE SEQUENCE [LARGE SCALE GENOMIC DNA]</scope>
    <source>
        <strain evidence="2 3">NIES-4017</strain>
    </source>
</reference>
<evidence type="ECO:0000313" key="3">
    <source>
        <dbReference type="Proteomes" id="UP001054857"/>
    </source>
</evidence>
<sequence length="628" mass="60653">MSSSRTDRIKLDTGATTILKAPIPRAKSSASIAAFGLVTAEQSGRWDRVNYDSNAEATPAIGPTGPPYPYVPVSLNSSAGQLHPTGLGPAHERSGPGWSSAPSFTHLPVGAPSRFTVHAAAGRTAPGGTSGGGGLSRAGSGGGGAGGLSNVHFVRKTGSIAAEASGHGPHAGFTGGGASGMGSEGGRLPAIGSRGMALSHNNHASSPATPLIPSYGSSGGGGGFTGNSGGGGGGGGGTVPLPSISFGGAAAAAAAAAASSDAPIVVSYASARQMLPPNKGGLRGANNRSRRTLGSVSAGGDLSAEPSGTSLAAESSGFLRGIRRFFGLDSSAAAAAAAAHAAHAAAAAASEAAAAAAEEPLVLPSPGSVALLTTKHLHELERVNRVRSSLLADANMRAAATAAANSVFVLGAGNVPAVHGGGGGGGNSGFGAGPGAADASTARSSATSGLRSKGSLGDAKASTGGASKGGAAGSGSPSAGGGGSADADAAEDGIGFDPLGDDDEVGAAEDGAGGGGGDGGGAGPRKGGEAPPVAAAPPQAASPTPATVVAAHNAPMVLEQIGMERRDRGRSFTQQALMDPNNPMFKTARKLVQVQEQLSYLEDKAWREKMVEKVPLERPILMAEGWKL</sequence>
<feature type="region of interest" description="Disordered" evidence="1">
    <location>
        <begin position="80"/>
        <end position="99"/>
    </location>
</feature>
<dbReference type="EMBL" id="BMAR01000029">
    <property type="protein sequence ID" value="GFR49299.1"/>
    <property type="molecule type" value="Genomic_DNA"/>
</dbReference>
<protein>
    <submittedName>
        <fullName evidence="2">Uncharacterized protein</fullName>
    </submittedName>
</protein>
<comment type="caution">
    <text evidence="2">The sequence shown here is derived from an EMBL/GenBank/DDBJ whole genome shotgun (WGS) entry which is preliminary data.</text>
</comment>
<feature type="compositionally biased region" description="Gly residues" evidence="1">
    <location>
        <begin position="128"/>
        <end position="144"/>
    </location>
</feature>
<dbReference type="AlphaFoldDB" id="A0AAD3DYB3"/>
<feature type="compositionally biased region" description="Gly residues" evidence="1">
    <location>
        <begin position="217"/>
        <end position="235"/>
    </location>
</feature>
<dbReference type="Proteomes" id="UP001054857">
    <property type="component" value="Unassembled WGS sequence"/>
</dbReference>
<accession>A0AAD3DYB3</accession>
<feature type="region of interest" description="Disordered" evidence="1">
    <location>
        <begin position="163"/>
        <end position="235"/>
    </location>
</feature>
<feature type="region of interest" description="Disordered" evidence="1">
    <location>
        <begin position="276"/>
        <end position="307"/>
    </location>
</feature>
<feature type="compositionally biased region" description="Gly residues" evidence="1">
    <location>
        <begin position="466"/>
        <end position="484"/>
    </location>
</feature>
<evidence type="ECO:0000256" key="1">
    <source>
        <dbReference type="SAM" id="MobiDB-lite"/>
    </source>
</evidence>
<organism evidence="2 3">
    <name type="scientific">Astrephomene gubernaculifera</name>
    <dbReference type="NCBI Taxonomy" id="47775"/>
    <lineage>
        <taxon>Eukaryota</taxon>
        <taxon>Viridiplantae</taxon>
        <taxon>Chlorophyta</taxon>
        <taxon>core chlorophytes</taxon>
        <taxon>Chlorophyceae</taxon>
        <taxon>CS clade</taxon>
        <taxon>Chlamydomonadales</taxon>
        <taxon>Astrephomenaceae</taxon>
        <taxon>Astrephomene</taxon>
    </lineage>
</organism>
<feature type="region of interest" description="Disordered" evidence="1">
    <location>
        <begin position="123"/>
        <end position="144"/>
    </location>
</feature>